<sequence>MKLVTLFTLATPTLVSGRTVLPKDNKNAWQSKIKKEVHGFYWEIYANGKGRYEKPGQFKCSNKWRNAVTYGAQEKEIIEFCVRLHENEHDKEPFKRSPSVYRCILDPNDDGNDHGKKDRDWLCYEKVPRYVLLPPHGIDLASNCSDQSLENYAPKWYPNESPPEWCTYNWYADYQTCWCMKGYYRTSPHDTSLHMRACPPDTIIIKPVVESTYEWLKERHPVTAPATEASSTTTTTTPAGASTNGNTPTEASRTTATTITASTSTTT</sequence>
<dbReference type="AlphaFoldDB" id="A0A7J6KSV5"/>
<evidence type="ECO:0008006" key="5">
    <source>
        <dbReference type="Google" id="ProtNLM"/>
    </source>
</evidence>
<protein>
    <recommendedName>
        <fullName evidence="5">Secreted protein</fullName>
    </recommendedName>
</protein>
<accession>A0A7J6KSV5</accession>
<keyword evidence="2" id="KW-0732">Signal</keyword>
<feature type="region of interest" description="Disordered" evidence="1">
    <location>
        <begin position="222"/>
        <end position="267"/>
    </location>
</feature>
<organism evidence="3 4">
    <name type="scientific">Perkinsus chesapeaki</name>
    <name type="common">Clam parasite</name>
    <name type="synonym">Perkinsus andrewsi</name>
    <dbReference type="NCBI Taxonomy" id="330153"/>
    <lineage>
        <taxon>Eukaryota</taxon>
        <taxon>Sar</taxon>
        <taxon>Alveolata</taxon>
        <taxon>Perkinsozoa</taxon>
        <taxon>Perkinsea</taxon>
        <taxon>Perkinsida</taxon>
        <taxon>Perkinsidae</taxon>
        <taxon>Perkinsus</taxon>
    </lineage>
</organism>
<name>A0A7J6KSV5_PERCH</name>
<evidence type="ECO:0000256" key="2">
    <source>
        <dbReference type="SAM" id="SignalP"/>
    </source>
</evidence>
<feature type="compositionally biased region" description="Low complexity" evidence="1">
    <location>
        <begin position="223"/>
        <end position="267"/>
    </location>
</feature>
<feature type="non-terminal residue" evidence="3">
    <location>
        <position position="1"/>
    </location>
</feature>
<reference evidence="3 4" key="1">
    <citation type="submission" date="2020-04" db="EMBL/GenBank/DDBJ databases">
        <title>Perkinsus chesapeaki whole genome sequence.</title>
        <authorList>
            <person name="Bogema D.R."/>
        </authorList>
    </citation>
    <scope>NUCLEOTIDE SEQUENCE [LARGE SCALE GENOMIC DNA]</scope>
    <source>
        <strain evidence="3">ATCC PRA-425</strain>
    </source>
</reference>
<dbReference type="Proteomes" id="UP000591131">
    <property type="component" value="Unassembled WGS sequence"/>
</dbReference>
<evidence type="ECO:0000313" key="3">
    <source>
        <dbReference type="EMBL" id="KAF4649962.1"/>
    </source>
</evidence>
<dbReference type="OrthoDB" id="446095at2759"/>
<dbReference type="EMBL" id="JAAPAO010001379">
    <property type="protein sequence ID" value="KAF4649962.1"/>
    <property type="molecule type" value="Genomic_DNA"/>
</dbReference>
<evidence type="ECO:0000256" key="1">
    <source>
        <dbReference type="SAM" id="MobiDB-lite"/>
    </source>
</evidence>
<feature type="chain" id="PRO_5029676961" description="Secreted protein" evidence="2">
    <location>
        <begin position="18"/>
        <end position="267"/>
    </location>
</feature>
<keyword evidence="4" id="KW-1185">Reference proteome</keyword>
<comment type="caution">
    <text evidence="3">The sequence shown here is derived from an EMBL/GenBank/DDBJ whole genome shotgun (WGS) entry which is preliminary data.</text>
</comment>
<evidence type="ECO:0000313" key="4">
    <source>
        <dbReference type="Proteomes" id="UP000591131"/>
    </source>
</evidence>
<feature type="signal peptide" evidence="2">
    <location>
        <begin position="1"/>
        <end position="17"/>
    </location>
</feature>
<gene>
    <name evidence="3" type="ORF">FOL47_001547</name>
</gene>
<proteinExistence type="predicted"/>